<reference evidence="2" key="1">
    <citation type="submission" date="2022-12" db="EMBL/GenBank/DDBJ databases">
        <authorList>
            <person name="Alioto T."/>
            <person name="Alioto T."/>
            <person name="Gomez Garrido J."/>
        </authorList>
    </citation>
    <scope>NUCLEOTIDE SEQUENCE</scope>
</reference>
<gene>
    <name evidence="2" type="ORF">PODLI_1B034356</name>
</gene>
<proteinExistence type="predicted"/>
<organism evidence="2 3">
    <name type="scientific">Podarcis lilfordi</name>
    <name type="common">Lilford's wall lizard</name>
    <dbReference type="NCBI Taxonomy" id="74358"/>
    <lineage>
        <taxon>Eukaryota</taxon>
        <taxon>Metazoa</taxon>
        <taxon>Chordata</taxon>
        <taxon>Craniata</taxon>
        <taxon>Vertebrata</taxon>
        <taxon>Euteleostomi</taxon>
        <taxon>Lepidosauria</taxon>
        <taxon>Squamata</taxon>
        <taxon>Bifurcata</taxon>
        <taxon>Unidentata</taxon>
        <taxon>Episquamata</taxon>
        <taxon>Laterata</taxon>
        <taxon>Lacertibaenia</taxon>
        <taxon>Lacertidae</taxon>
        <taxon>Podarcis</taxon>
    </lineage>
</organism>
<dbReference type="Proteomes" id="UP001178461">
    <property type="component" value="Chromosome 2"/>
</dbReference>
<evidence type="ECO:0000313" key="2">
    <source>
        <dbReference type="EMBL" id="CAI5765257.1"/>
    </source>
</evidence>
<keyword evidence="3" id="KW-1185">Reference proteome</keyword>
<dbReference type="AlphaFoldDB" id="A0AA35JSC3"/>
<accession>A0AA35JSC3</accession>
<evidence type="ECO:0000313" key="3">
    <source>
        <dbReference type="Proteomes" id="UP001178461"/>
    </source>
</evidence>
<protein>
    <submittedName>
        <fullName evidence="2">Uncharacterized protein</fullName>
    </submittedName>
</protein>
<sequence length="94" mass="10496">MAASNTTSEFQPANPLAGGGLFKPKREPERFFLTHFIDQHSPRNRCALLLQALRARVGGGERGAEVVKKRRRSIENSYVALRDRETPPPPVKSL</sequence>
<feature type="region of interest" description="Disordered" evidence="1">
    <location>
        <begin position="1"/>
        <end position="24"/>
    </location>
</feature>
<name>A0AA35JSC3_9SAUR</name>
<feature type="compositionally biased region" description="Polar residues" evidence="1">
    <location>
        <begin position="1"/>
        <end position="11"/>
    </location>
</feature>
<evidence type="ECO:0000256" key="1">
    <source>
        <dbReference type="SAM" id="MobiDB-lite"/>
    </source>
</evidence>
<dbReference type="EMBL" id="OX395127">
    <property type="protein sequence ID" value="CAI5765257.1"/>
    <property type="molecule type" value="Genomic_DNA"/>
</dbReference>